<evidence type="ECO:0000313" key="2">
    <source>
        <dbReference type="EMBL" id="GBG87632.1"/>
    </source>
</evidence>
<keyword evidence="3" id="KW-1185">Reference proteome</keyword>
<dbReference type="AlphaFoldDB" id="A0A388LZH1"/>
<sequence length="165" mass="19523">MSSQRRLLEQPVDGDDVDKEEQEGEEEDEEEEDEQENAGVRQEGEHEQGVPYDERISLTPDDLFAMPYEFEFLDQDWTVQRLANGLFLQRLLPTARVYDNVGRCIMFAYTAREKDGTRIVVINCWKQWRNVTTRYGLLKKKFRRLRDVHHDPLTSPDPVRIHLDL</sequence>
<gene>
    <name evidence="2" type="ORF">CBR_g45785</name>
</gene>
<feature type="compositionally biased region" description="Basic and acidic residues" evidence="1">
    <location>
        <begin position="42"/>
        <end position="53"/>
    </location>
</feature>
<feature type="compositionally biased region" description="Acidic residues" evidence="1">
    <location>
        <begin position="12"/>
        <end position="36"/>
    </location>
</feature>
<name>A0A388LZH1_CHABU</name>
<dbReference type="Proteomes" id="UP000265515">
    <property type="component" value="Unassembled WGS sequence"/>
</dbReference>
<dbReference type="Gramene" id="GBG87632">
    <property type="protein sequence ID" value="GBG87632"/>
    <property type="gene ID" value="CBR_g45785"/>
</dbReference>
<accession>A0A388LZH1</accession>
<evidence type="ECO:0000313" key="3">
    <source>
        <dbReference type="Proteomes" id="UP000265515"/>
    </source>
</evidence>
<proteinExistence type="predicted"/>
<feature type="region of interest" description="Disordered" evidence="1">
    <location>
        <begin position="1"/>
        <end position="53"/>
    </location>
</feature>
<reference evidence="2 3" key="1">
    <citation type="journal article" date="2018" name="Cell">
        <title>The Chara Genome: Secondary Complexity and Implications for Plant Terrestrialization.</title>
        <authorList>
            <person name="Nishiyama T."/>
            <person name="Sakayama H."/>
            <person name="Vries J.D."/>
            <person name="Buschmann H."/>
            <person name="Saint-Marcoux D."/>
            <person name="Ullrich K.K."/>
            <person name="Haas F.B."/>
            <person name="Vanderstraeten L."/>
            <person name="Becker D."/>
            <person name="Lang D."/>
            <person name="Vosolsobe S."/>
            <person name="Rombauts S."/>
            <person name="Wilhelmsson P.K.I."/>
            <person name="Janitza P."/>
            <person name="Kern R."/>
            <person name="Heyl A."/>
            <person name="Rumpler F."/>
            <person name="Villalobos L.I.A.C."/>
            <person name="Clay J.M."/>
            <person name="Skokan R."/>
            <person name="Toyoda A."/>
            <person name="Suzuki Y."/>
            <person name="Kagoshima H."/>
            <person name="Schijlen E."/>
            <person name="Tajeshwar N."/>
            <person name="Catarino B."/>
            <person name="Hetherington A.J."/>
            <person name="Saltykova A."/>
            <person name="Bonnot C."/>
            <person name="Breuninger H."/>
            <person name="Symeonidi A."/>
            <person name="Radhakrishnan G.V."/>
            <person name="Van Nieuwerburgh F."/>
            <person name="Deforce D."/>
            <person name="Chang C."/>
            <person name="Karol K.G."/>
            <person name="Hedrich R."/>
            <person name="Ulvskov P."/>
            <person name="Glockner G."/>
            <person name="Delwiche C.F."/>
            <person name="Petrasek J."/>
            <person name="Van de Peer Y."/>
            <person name="Friml J."/>
            <person name="Beilby M."/>
            <person name="Dolan L."/>
            <person name="Kohara Y."/>
            <person name="Sugano S."/>
            <person name="Fujiyama A."/>
            <person name="Delaux P.-M."/>
            <person name="Quint M."/>
            <person name="TheiBen G."/>
            <person name="Hagemann M."/>
            <person name="Harholt J."/>
            <person name="Dunand C."/>
            <person name="Zachgo S."/>
            <person name="Langdale J."/>
            <person name="Maumus F."/>
            <person name="Straeten D.V.D."/>
            <person name="Gould S.B."/>
            <person name="Rensing S.A."/>
        </authorList>
    </citation>
    <scope>NUCLEOTIDE SEQUENCE [LARGE SCALE GENOMIC DNA]</scope>
    <source>
        <strain evidence="2 3">S276</strain>
    </source>
</reference>
<evidence type="ECO:0000256" key="1">
    <source>
        <dbReference type="SAM" id="MobiDB-lite"/>
    </source>
</evidence>
<dbReference type="EMBL" id="BFEA01000624">
    <property type="protein sequence ID" value="GBG87632.1"/>
    <property type="molecule type" value="Genomic_DNA"/>
</dbReference>
<protein>
    <submittedName>
        <fullName evidence="2">Uncharacterized protein</fullName>
    </submittedName>
</protein>
<organism evidence="2 3">
    <name type="scientific">Chara braunii</name>
    <name type="common">Braun's stonewort</name>
    <dbReference type="NCBI Taxonomy" id="69332"/>
    <lineage>
        <taxon>Eukaryota</taxon>
        <taxon>Viridiplantae</taxon>
        <taxon>Streptophyta</taxon>
        <taxon>Charophyceae</taxon>
        <taxon>Charales</taxon>
        <taxon>Characeae</taxon>
        <taxon>Chara</taxon>
    </lineage>
</organism>
<comment type="caution">
    <text evidence="2">The sequence shown here is derived from an EMBL/GenBank/DDBJ whole genome shotgun (WGS) entry which is preliminary data.</text>
</comment>